<dbReference type="PANTHER" id="PTHR28076:SF1">
    <property type="entry name" value="PROSPORE MEMBRANE ADAPTER PROTEIN SPO71"/>
    <property type="match status" value="1"/>
</dbReference>
<proteinExistence type="predicted"/>
<sequence length="1107" mass="125723">MCIYLYTHNSFGGNHYSIYGLCRHQSGSWTASSTWVNVDWGMAFAAPISQRNLSTHAPHAEPLHRRIFVGPFPERIIAHSEVQAAQRKRTKLTLGSVFSLASAAEHNKPQDVDKVEEVARTLKKHAYKFFVHEGGKPEDWDDQDEDHLTDELVRKWKDSSWGKLWLQRSRRQRAGETGATDGWFGESFEVGSLLGVNVLQGLEHVHVKGVVAESSGTAILRPVPDDARVESLDGAPRTRPDHQGRTDSGADAYTTATTAAESSGLTRYESAKSELDTPIEDDAISSVTPLLEPSGASAPGNIQNIQKSKSALHLRPPALQDLMPSKSDGQIEQGKKGKGKMVHYSDDSVVDAAEPAAPPEAVLARTNSTVDPNTSAAAAIPQDSPNLGDLTIPTVPESEDVRWGEVLKRDRMLVRVLYSKDEGITRFDDTLNRTTRNLHFEDWGEFIVAWRKDRIELYCDYKTPGREWIVGHKQLVYVIPLKHSRTNLSLYSFVDASFCITCPPTRPRAESSTSWTLNRERGGVNIFIFKLKSRSRAFDWMWLLWRFRGGEIPASIDVHNPRLNTKVTIDVPRHDITNATLYQTFTRDNVIDLCMESLREVPDWKYLMEERISSGKQTLQLAWRLNADLDWIWLDDDPKGKCREWSVLYGVALRQLALKPPKLDIRIASHDLTHVHLKNGAHLDEPPSIEGYLDRIRPNTQTKQQIYISAHGGCLFTLNAFQTFPPTPPGLGPLTEIFTNEENLRHSEIRRSINQIMCATGVVDLRTIVTVRRAFQQTPSPMHEHRETGDDNDWINVWNQPEENDQADGEDEGGDVGLGKAENKIHMRMRRSFELLLTTGHVVRFEAHSCKVALEWIDRLRNLIFYWKNRHRVDANQEIELAQATRPRLTPQTRVHDMSEEAPPEAPIDLSMPYPAMHRLYNWCVLEGCRPIVKGGRIYMKKGLRGQFKLIQLYLVAGHLVRFRIGTQSSLYPAMRRKINLIDAYVYSGYLAAQTLPEGQYMPNLPPTPRRYQDGLETDDREEDMMFIIKYRTYPQMINAEQDPTTSPLNGKGIPNLSAKQKTLVFKTRSVLERDAWCWAINSEIEKIVRAQKPREEALRETGNLLK</sequence>
<dbReference type="SMART" id="SM00233">
    <property type="entry name" value="PH"/>
    <property type="match status" value="2"/>
</dbReference>
<dbReference type="InterPro" id="IPR001849">
    <property type="entry name" value="PH_domain"/>
</dbReference>
<feature type="compositionally biased region" description="Basic and acidic residues" evidence="1">
    <location>
        <begin position="228"/>
        <end position="245"/>
    </location>
</feature>
<evidence type="ECO:0000313" key="3">
    <source>
        <dbReference type="EMBL" id="KAF5315069.1"/>
    </source>
</evidence>
<accession>A0A8H5B1Z8</accession>
<evidence type="ECO:0000259" key="2">
    <source>
        <dbReference type="SMART" id="SM00233"/>
    </source>
</evidence>
<dbReference type="GO" id="GO:1902657">
    <property type="term" value="P:protein localization to prospore membrane"/>
    <property type="evidence" value="ECO:0007669"/>
    <property type="project" value="InterPro"/>
</dbReference>
<dbReference type="InterPro" id="IPR040345">
    <property type="entry name" value="Mug56/Spo71"/>
</dbReference>
<name>A0A8H5B1Z8_9AGAR</name>
<evidence type="ECO:0000313" key="4">
    <source>
        <dbReference type="Proteomes" id="UP000567179"/>
    </source>
</evidence>
<dbReference type="OrthoDB" id="5579281at2759"/>
<dbReference type="Pfam" id="PF23207">
    <property type="entry name" value="PH_SPO71"/>
    <property type="match status" value="1"/>
</dbReference>
<feature type="region of interest" description="Disordered" evidence="1">
    <location>
        <begin position="228"/>
        <end position="269"/>
    </location>
</feature>
<protein>
    <recommendedName>
        <fullName evidence="2">PH domain-containing protein</fullName>
    </recommendedName>
</protein>
<feature type="domain" description="PH" evidence="2">
    <location>
        <begin position="687"/>
        <end position="867"/>
    </location>
</feature>
<feature type="domain" description="PH" evidence="2">
    <location>
        <begin position="932"/>
        <end position="1088"/>
    </location>
</feature>
<feature type="region of interest" description="Disordered" evidence="1">
    <location>
        <begin position="368"/>
        <end position="393"/>
    </location>
</feature>
<feature type="compositionally biased region" description="Low complexity" evidence="1">
    <location>
        <begin position="246"/>
        <end position="260"/>
    </location>
</feature>
<keyword evidence="4" id="KW-1185">Reference proteome</keyword>
<gene>
    <name evidence="3" type="ORF">D9619_007298</name>
</gene>
<dbReference type="AlphaFoldDB" id="A0A8H5B1Z8"/>
<dbReference type="PANTHER" id="PTHR28076">
    <property type="entry name" value="SPORULATION-SPECIFIC PROTEIN 71"/>
    <property type="match status" value="1"/>
</dbReference>
<comment type="caution">
    <text evidence="3">The sequence shown here is derived from an EMBL/GenBank/DDBJ whole genome shotgun (WGS) entry which is preliminary data.</text>
</comment>
<reference evidence="3 4" key="1">
    <citation type="journal article" date="2020" name="ISME J.">
        <title>Uncovering the hidden diversity of litter-decomposition mechanisms in mushroom-forming fungi.</title>
        <authorList>
            <person name="Floudas D."/>
            <person name="Bentzer J."/>
            <person name="Ahren D."/>
            <person name="Johansson T."/>
            <person name="Persson P."/>
            <person name="Tunlid A."/>
        </authorList>
    </citation>
    <scope>NUCLEOTIDE SEQUENCE [LARGE SCALE GENOMIC DNA]</scope>
    <source>
        <strain evidence="3 4">CBS 101986</strain>
    </source>
</reference>
<dbReference type="InterPro" id="IPR039486">
    <property type="entry name" value="Mug56/Spo71_PH"/>
</dbReference>
<organism evidence="3 4">
    <name type="scientific">Psilocybe cf. subviscida</name>
    <dbReference type="NCBI Taxonomy" id="2480587"/>
    <lineage>
        <taxon>Eukaryota</taxon>
        <taxon>Fungi</taxon>
        <taxon>Dikarya</taxon>
        <taxon>Basidiomycota</taxon>
        <taxon>Agaricomycotina</taxon>
        <taxon>Agaricomycetes</taxon>
        <taxon>Agaricomycetidae</taxon>
        <taxon>Agaricales</taxon>
        <taxon>Agaricineae</taxon>
        <taxon>Strophariaceae</taxon>
        <taxon>Psilocybe</taxon>
    </lineage>
</organism>
<dbReference type="InterPro" id="IPR057379">
    <property type="entry name" value="PH_SPO71"/>
</dbReference>
<dbReference type="EMBL" id="JAACJJ010000043">
    <property type="protein sequence ID" value="KAF5315069.1"/>
    <property type="molecule type" value="Genomic_DNA"/>
</dbReference>
<evidence type="ECO:0000256" key="1">
    <source>
        <dbReference type="SAM" id="MobiDB-lite"/>
    </source>
</evidence>
<feature type="region of interest" description="Disordered" evidence="1">
    <location>
        <begin position="321"/>
        <end position="342"/>
    </location>
</feature>
<dbReference type="Pfam" id="PF15404">
    <property type="entry name" value="PH_4"/>
    <property type="match status" value="1"/>
</dbReference>
<dbReference type="Proteomes" id="UP000567179">
    <property type="component" value="Unassembled WGS sequence"/>
</dbReference>